<reference evidence="1" key="1">
    <citation type="submission" date="2018-05" db="EMBL/GenBank/DDBJ databases">
        <authorList>
            <person name="Lanie J.A."/>
            <person name="Ng W.-L."/>
            <person name="Kazmierczak K.M."/>
            <person name="Andrzejewski T.M."/>
            <person name="Davidsen T.M."/>
            <person name="Wayne K.J."/>
            <person name="Tettelin H."/>
            <person name="Glass J.I."/>
            <person name="Rusch D."/>
            <person name="Podicherti R."/>
            <person name="Tsui H.-C.T."/>
            <person name="Winkler M.E."/>
        </authorList>
    </citation>
    <scope>NUCLEOTIDE SEQUENCE</scope>
</reference>
<gene>
    <name evidence="1" type="ORF">METZ01_LOCUS479632</name>
</gene>
<evidence type="ECO:0000313" key="1">
    <source>
        <dbReference type="EMBL" id="SVE26778.1"/>
    </source>
</evidence>
<accession>A0A383C588</accession>
<feature type="non-terminal residue" evidence="1">
    <location>
        <position position="187"/>
    </location>
</feature>
<organism evidence="1">
    <name type="scientific">marine metagenome</name>
    <dbReference type="NCBI Taxonomy" id="408172"/>
    <lineage>
        <taxon>unclassified sequences</taxon>
        <taxon>metagenomes</taxon>
        <taxon>ecological metagenomes</taxon>
    </lineage>
</organism>
<dbReference type="AlphaFoldDB" id="A0A383C588"/>
<sequence length="187" mass="21041">MKFAGKVICGIALVGCWALLSDNQAKADIPDETFEVLGVDRDGDPAELYDALEWRYHDPEEGAGEGSHSDFWDPILFSKYTNPTSFYEPPDKGKGSGRQGCVECHEKDTPGHTMAWKGSVHANLNEIRNLEPSDSRFYKKDKLKKVERNLVALGLLDEEQILTEVSCMDCHVEILRTDSADHKRDLR</sequence>
<dbReference type="SUPFAM" id="SSF48695">
    <property type="entry name" value="Multiheme cytochromes"/>
    <property type="match status" value="1"/>
</dbReference>
<dbReference type="Gene3D" id="1.10.780.10">
    <property type="entry name" value="Hydroxylamine Oxidoreductase, Chain A, domain 1"/>
    <property type="match status" value="1"/>
</dbReference>
<dbReference type="InterPro" id="IPR036280">
    <property type="entry name" value="Multihaem_cyt_sf"/>
</dbReference>
<protein>
    <submittedName>
        <fullName evidence="1">Uncharacterized protein</fullName>
    </submittedName>
</protein>
<dbReference type="EMBL" id="UINC01205552">
    <property type="protein sequence ID" value="SVE26778.1"/>
    <property type="molecule type" value="Genomic_DNA"/>
</dbReference>
<proteinExistence type="predicted"/>
<name>A0A383C588_9ZZZZ</name>